<proteinExistence type="predicted"/>
<feature type="compositionally biased region" description="Basic and acidic residues" evidence="1">
    <location>
        <begin position="1051"/>
        <end position="1074"/>
    </location>
</feature>
<organism evidence="3 4">
    <name type="scientific">Cryptosporidium meleagridis</name>
    <dbReference type="NCBI Taxonomy" id="93969"/>
    <lineage>
        <taxon>Eukaryota</taxon>
        <taxon>Sar</taxon>
        <taxon>Alveolata</taxon>
        <taxon>Apicomplexa</taxon>
        <taxon>Conoidasida</taxon>
        <taxon>Coccidia</taxon>
        <taxon>Eucoccidiorida</taxon>
        <taxon>Eimeriorina</taxon>
        <taxon>Cryptosporidiidae</taxon>
        <taxon>Cryptosporidium</taxon>
    </lineage>
</organism>
<accession>A0A2P4Z468</accession>
<evidence type="ECO:0000256" key="2">
    <source>
        <dbReference type="SAM" id="SignalP"/>
    </source>
</evidence>
<comment type="caution">
    <text evidence="3">The sequence shown here is derived from an EMBL/GenBank/DDBJ whole genome shotgun (WGS) entry which is preliminary data.</text>
</comment>
<dbReference type="PANTHER" id="PTHR35365:SF18">
    <property type="entry name" value="MUCIN-19-LIKE-RELATED"/>
    <property type="match status" value="1"/>
</dbReference>
<name>A0A2P4Z468_9CRYT</name>
<feature type="compositionally biased region" description="Low complexity" evidence="1">
    <location>
        <begin position="892"/>
        <end position="1018"/>
    </location>
</feature>
<dbReference type="PANTHER" id="PTHR35365">
    <property type="entry name" value="LP04239P"/>
    <property type="match status" value="1"/>
</dbReference>
<feature type="region of interest" description="Disordered" evidence="1">
    <location>
        <begin position="892"/>
        <end position="1086"/>
    </location>
</feature>
<feature type="region of interest" description="Disordered" evidence="1">
    <location>
        <begin position="1110"/>
        <end position="1130"/>
    </location>
</feature>
<reference evidence="3 4" key="1">
    <citation type="submission" date="2014-04" db="EMBL/GenBank/DDBJ databases">
        <title>Comparative Genomics of Cryptosporidium Species.</title>
        <authorList>
            <person name="Silva J.C."/>
            <person name="Su Q."/>
            <person name="Chalmers R."/>
            <person name="Chibucos M.C."/>
            <person name="Elwin K."/>
            <person name="Godinez A."/>
            <person name="Guo F."/>
            <person name="Huynh K."/>
            <person name="Orvis J."/>
            <person name="Ott S."/>
            <person name="Sadzewicz L."/>
            <person name="Sengamalay N."/>
            <person name="Shetty A."/>
            <person name="Sun M."/>
            <person name="Tallon L."/>
            <person name="Xiao L."/>
            <person name="Zhang H."/>
            <person name="Fraser C.M."/>
            <person name="Zhu G."/>
            <person name="Kissinger J."/>
            <person name="Widmer G."/>
        </authorList>
    </citation>
    <scope>NUCLEOTIDE SEQUENCE [LARGE SCALE GENOMIC DNA]</scope>
    <source>
        <strain evidence="3 4">UKMEL1</strain>
    </source>
</reference>
<feature type="signal peptide" evidence="2">
    <location>
        <begin position="1"/>
        <end position="20"/>
    </location>
</feature>
<dbReference type="AlphaFoldDB" id="A0A2P4Z468"/>
<dbReference type="VEuPathDB" id="CryptoDB:CmeUKMEL1_14285"/>
<dbReference type="EMBL" id="JIBK01000048">
    <property type="protein sequence ID" value="POM84816.1"/>
    <property type="molecule type" value="Genomic_DNA"/>
</dbReference>
<keyword evidence="4" id="KW-1185">Reference proteome</keyword>
<dbReference type="Proteomes" id="UP000236928">
    <property type="component" value="Unassembled WGS sequence"/>
</dbReference>
<evidence type="ECO:0000313" key="4">
    <source>
        <dbReference type="Proteomes" id="UP000236928"/>
    </source>
</evidence>
<dbReference type="OrthoDB" id="343442at2759"/>
<protein>
    <submittedName>
        <fullName evidence="3">Uncharacterized protein</fullName>
    </submittedName>
</protein>
<feature type="chain" id="PRO_5015181065" evidence="2">
    <location>
        <begin position="21"/>
        <end position="1130"/>
    </location>
</feature>
<feature type="region of interest" description="Disordered" evidence="1">
    <location>
        <begin position="447"/>
        <end position="477"/>
    </location>
</feature>
<dbReference type="InterPro" id="IPR053121">
    <property type="entry name" value="Spore_Coat_Assembly"/>
</dbReference>
<gene>
    <name evidence="3" type="ORF">CmeUKMEL1_14285</name>
</gene>
<keyword evidence="2" id="KW-0732">Signal</keyword>
<sequence>MFKKTLFIFAFLAILVSVCASNYVSPRKARLSRAPQPRTIEPDFPGVYNTPNLKPSDWDLKQKIFGVEDSTSDLSSTVHVVIKEDGPESFSIQTTGAQAFNKDALFYYPLISPTKRGINDFCEEDTKLIDNIERTLLHDAEPIITSLPDTEAKRIYLQVLFYMKSLCKTQREKLSNLNESVSDLSLDDAVDESTITRAFVIAKEDDILVSTTFMLIAHASPSPIPGKSPETPRNLDDLENHLKEQRSLIESQLEYIERNSERIDKIPMLYQRRYAQRAREKLISDIRQELVVLEDLFEELSAANEVTDEIFSKVEAQSQIIDEINAGSLALGYHIDKYSPLLPRWARDQTKDPFIVETSDGYGVIMSEPTKELLDFHRSVVVKRAEEGDKEAERALCILRTAVSVIEHRERTTNYSAFQFFTALESKAMGAISKPSVVVDPSADFSTNEVESDVDDSSAREPSPVVTPNRKLAEATSDIEDDDEMPNVQEILDPQLSTPEEILSKVATGGAYTPAQCASLSCLSGPSCINNKDGSPKMCYKATCVKKDCNHVAIHKVDCSEARCERGSCKCGSCVGGECKPGRCVGGSCHSGSCSSTKCVGCTTEVPRLEGCVARPAHCTGGSCSPAKVRGAKCVRHEILPNHHCAKEECSKGECVKGECKRGKCVAGDCSSKCYCDECVAPRCQPGSCTPGTCTTGSCNVGESQTGCEKGSCKGGYCVGPKCNGNEYDGFKCKGSECTPARCHPSCSGCSCTTAKCTGGECTPARCVGGKCGRVHCDGCSSSLCHLEGAKCVPARCRGVKAVPARIVGYDGRAVGSCKNDYYKSHCAGKPGCEKPDYCIREKPEEVCTAPSCKNPGCKGTKCDGSECKGSECVRPTTTTTTRSTIITRPTTTTTTRSTTTTTTTRSTTTTTTTRPTTTTTTTRFTTTTTTTRPTTTTTTRFTTTTTTTRPTTTTTTRSTTTRPTTTTTTRSTTTRPTTTTTTIRPTTTRPTTTTTTTRPTTTTTRSTTTTTTTTTTRYVINSLRTSTTTVSTPISTGPSRRMLAQVQELDSERKSPESRKPESKLPESKKPESKSNSCNCSSGRCGRADCTGPGCAYGCAYGCSLGCGGSGKQSSDPVRLASNAERSIE</sequence>
<evidence type="ECO:0000313" key="3">
    <source>
        <dbReference type="EMBL" id="POM84816.1"/>
    </source>
</evidence>
<feature type="compositionally biased region" description="Low complexity" evidence="1">
    <location>
        <begin position="1026"/>
        <end position="1040"/>
    </location>
</feature>
<evidence type="ECO:0000256" key="1">
    <source>
        <dbReference type="SAM" id="MobiDB-lite"/>
    </source>
</evidence>